<dbReference type="RefSeq" id="WP_251934893.1">
    <property type="nucleotide sequence ID" value="NZ_CP098747.1"/>
</dbReference>
<proteinExistence type="predicted"/>
<reference evidence="1" key="1">
    <citation type="submission" date="2022-06" db="EMBL/GenBank/DDBJ databases">
        <title>Sneathiella actinostolidae sp. nov., isolated from a sea anemonein the Western Pacific Ocean.</title>
        <authorList>
            <person name="Wei M.J."/>
        </authorList>
    </citation>
    <scope>NUCLEOTIDE SEQUENCE</scope>
    <source>
        <strain evidence="1">PHK-P5</strain>
    </source>
</reference>
<accession>A0ABY4W3E0</accession>
<gene>
    <name evidence="1" type="ORF">NBZ79_01820</name>
</gene>
<organism evidence="1 2">
    <name type="scientific">Sneathiella marina</name>
    <dbReference type="NCBI Taxonomy" id="2950108"/>
    <lineage>
        <taxon>Bacteria</taxon>
        <taxon>Pseudomonadati</taxon>
        <taxon>Pseudomonadota</taxon>
        <taxon>Alphaproteobacteria</taxon>
        <taxon>Sneathiellales</taxon>
        <taxon>Sneathiellaceae</taxon>
        <taxon>Sneathiella</taxon>
    </lineage>
</organism>
<name>A0ABY4W3E0_9PROT</name>
<dbReference type="Proteomes" id="UP001056291">
    <property type="component" value="Chromosome"/>
</dbReference>
<evidence type="ECO:0000313" key="2">
    <source>
        <dbReference type="Proteomes" id="UP001056291"/>
    </source>
</evidence>
<dbReference type="Gene3D" id="3.40.190.10">
    <property type="entry name" value="Periplasmic binding protein-like II"/>
    <property type="match status" value="1"/>
</dbReference>
<dbReference type="PANTHER" id="PTHR35841">
    <property type="entry name" value="PHOSPHONATES-BINDING PERIPLASMIC PROTEIN"/>
    <property type="match status" value="1"/>
</dbReference>
<protein>
    <submittedName>
        <fullName evidence="1">Phosphate/phosphite/phosphonate ABC transporter substrate-binding protein</fullName>
    </submittedName>
</protein>
<evidence type="ECO:0000313" key="1">
    <source>
        <dbReference type="EMBL" id="USG61710.1"/>
    </source>
</evidence>
<keyword evidence="2" id="KW-1185">Reference proteome</keyword>
<sequence>MSASATLPMYDWPETRDANDKLWGALYQSLKDHKIDAPKELARAADPMKSWQDPDLILGQTCGLPFVNLLTQQTELIGTPAYDIECGAGSYYSVLIVREDAEIQEISDLKDKIFGFSNTISQSGYAAFHYHLNAAGLSRGFLGAEQLTGSHRESIKAVASAQVDVASIDAVSWALAERHEPATSAIRILDCTAPTPGLPLITAGGNKTRLKPIRLAVIEALASLDEGVRDDLLLMGFAQTTDQDYEVIKSRFETITQPRTQTG</sequence>
<dbReference type="PANTHER" id="PTHR35841:SF1">
    <property type="entry name" value="PHOSPHONATES-BINDING PERIPLASMIC PROTEIN"/>
    <property type="match status" value="1"/>
</dbReference>
<dbReference type="Pfam" id="PF12974">
    <property type="entry name" value="Phosphonate-bd"/>
    <property type="match status" value="1"/>
</dbReference>
<dbReference type="EMBL" id="CP098747">
    <property type="protein sequence ID" value="USG61710.1"/>
    <property type="molecule type" value="Genomic_DNA"/>
</dbReference>
<dbReference type="SUPFAM" id="SSF53850">
    <property type="entry name" value="Periplasmic binding protein-like II"/>
    <property type="match status" value="1"/>
</dbReference>